<keyword evidence="7" id="KW-1185">Reference proteome</keyword>
<evidence type="ECO:0000256" key="4">
    <source>
        <dbReference type="ARBA" id="ARBA00023136"/>
    </source>
</evidence>
<keyword evidence="4 5" id="KW-0472">Membrane</keyword>
<reference evidence="6" key="1">
    <citation type="submission" date="2020-08" db="EMBL/GenBank/DDBJ databases">
        <title>Multicomponent nature underlies the extraordinary mechanical properties of spider dragline silk.</title>
        <authorList>
            <person name="Kono N."/>
            <person name="Nakamura H."/>
            <person name="Mori M."/>
            <person name="Yoshida Y."/>
            <person name="Ohtoshi R."/>
            <person name="Malay A.D."/>
            <person name="Moran D.A.P."/>
            <person name="Tomita M."/>
            <person name="Numata K."/>
            <person name="Arakawa K."/>
        </authorList>
    </citation>
    <scope>NUCLEOTIDE SEQUENCE</scope>
</reference>
<evidence type="ECO:0000256" key="2">
    <source>
        <dbReference type="ARBA" id="ARBA00022692"/>
    </source>
</evidence>
<evidence type="ECO:0000313" key="7">
    <source>
        <dbReference type="Proteomes" id="UP000886998"/>
    </source>
</evidence>
<evidence type="ECO:0000256" key="3">
    <source>
        <dbReference type="ARBA" id="ARBA00022989"/>
    </source>
</evidence>
<protein>
    <submittedName>
        <fullName evidence="6">Uncharacterized protein</fullName>
    </submittedName>
</protein>
<gene>
    <name evidence="6" type="primary">AVEN_192036_1</name>
    <name evidence="6" type="ORF">TNIN_201021</name>
</gene>
<feature type="transmembrane region" description="Helical" evidence="5">
    <location>
        <begin position="125"/>
        <end position="145"/>
    </location>
</feature>
<evidence type="ECO:0000313" key="6">
    <source>
        <dbReference type="EMBL" id="GFS48348.1"/>
    </source>
</evidence>
<proteinExistence type="predicted"/>
<dbReference type="PROSITE" id="PS01346">
    <property type="entry name" value="CLAUDIN"/>
    <property type="match status" value="1"/>
</dbReference>
<feature type="transmembrane region" description="Helical" evidence="5">
    <location>
        <begin position="157"/>
        <end position="176"/>
    </location>
</feature>
<feature type="transmembrane region" description="Helical" evidence="5">
    <location>
        <begin position="77"/>
        <end position="105"/>
    </location>
</feature>
<dbReference type="AlphaFoldDB" id="A0A8X6IJD5"/>
<comment type="caution">
    <text evidence="6">The sequence shown here is derived from an EMBL/GenBank/DDBJ whole genome shotgun (WGS) entry which is preliminary data.</text>
</comment>
<dbReference type="Gene3D" id="1.20.140.150">
    <property type="match status" value="1"/>
</dbReference>
<organism evidence="6 7">
    <name type="scientific">Trichonephila inaurata madagascariensis</name>
    <dbReference type="NCBI Taxonomy" id="2747483"/>
    <lineage>
        <taxon>Eukaryota</taxon>
        <taxon>Metazoa</taxon>
        <taxon>Ecdysozoa</taxon>
        <taxon>Arthropoda</taxon>
        <taxon>Chelicerata</taxon>
        <taxon>Arachnida</taxon>
        <taxon>Araneae</taxon>
        <taxon>Araneomorphae</taxon>
        <taxon>Entelegynae</taxon>
        <taxon>Araneoidea</taxon>
        <taxon>Nephilidae</taxon>
        <taxon>Trichonephila</taxon>
        <taxon>Trichonephila inaurata</taxon>
    </lineage>
</organism>
<dbReference type="InterPro" id="IPR017974">
    <property type="entry name" value="Claudin_CS"/>
</dbReference>
<dbReference type="GO" id="GO:0016020">
    <property type="term" value="C:membrane"/>
    <property type="evidence" value="ECO:0007669"/>
    <property type="project" value="UniProtKB-SubCell"/>
</dbReference>
<name>A0A8X6IJD5_9ARAC</name>
<dbReference type="EMBL" id="BMAV01026213">
    <property type="protein sequence ID" value="GFS48348.1"/>
    <property type="molecule type" value="Genomic_DNA"/>
</dbReference>
<dbReference type="OrthoDB" id="6420920at2759"/>
<sequence length="252" mass="28495">MSLIYPSVVGLFLAVATFFLQLLALTTSWWAVFSARTDLGKPKEEGHYGLWTLCTTKGPHWTEDCDPLDTFFQAPSYLIISGILGIGHLLILLSLLLLESFWIILIRYNERGLWIKSRTLSITKVSLAFISVFIAVLIVVFVSVGETRQEKYFVEKGWSFWIQILVIVSSLGIALVNGMERRQDLDPEGTRAETYGNPTFNPDSPEVSRHGVAYTEASGYPYELKNGQVTLMYENSSYQEHSPGVRRLHAMY</sequence>
<evidence type="ECO:0000256" key="1">
    <source>
        <dbReference type="ARBA" id="ARBA00004141"/>
    </source>
</evidence>
<accession>A0A8X6IJD5</accession>
<comment type="subcellular location">
    <subcellularLocation>
        <location evidence="1">Membrane</location>
        <topology evidence="1">Multi-pass membrane protein</topology>
    </subcellularLocation>
</comment>
<keyword evidence="3 5" id="KW-1133">Transmembrane helix</keyword>
<keyword evidence="2 5" id="KW-0812">Transmembrane</keyword>
<evidence type="ECO:0000256" key="5">
    <source>
        <dbReference type="SAM" id="Phobius"/>
    </source>
</evidence>
<dbReference type="Proteomes" id="UP000886998">
    <property type="component" value="Unassembled WGS sequence"/>
</dbReference>